<reference evidence="11 16" key="3">
    <citation type="submission" date="2020-08" db="EMBL/GenBank/DDBJ databases">
        <title>Genomic Encyclopedia of Type Strains, Phase IV (KMG-V): Genome sequencing to study the core and pangenomes of soil and plant-associated prokaryotes.</title>
        <authorList>
            <person name="Whitman W."/>
        </authorList>
    </citation>
    <scope>NUCLEOTIDE SEQUENCE [LARGE SCALE GENOMIC DNA]</scope>
    <source>
        <strain evidence="2 12">A4</strain>
        <strain evidence="7 11">C11</strain>
        <strain evidence="5 13">C13</strain>
        <strain evidence="6 15">C14</strain>
        <strain evidence="4 14">C9</strain>
        <strain evidence="8 16">D1</strain>
        <strain evidence="3 10">S1</strain>
    </source>
</reference>
<dbReference type="EMBL" id="JACDUO010000001">
    <property type="protein sequence ID" value="MBA2863709.1"/>
    <property type="molecule type" value="Genomic_DNA"/>
</dbReference>
<evidence type="ECO:0000313" key="4">
    <source>
        <dbReference type="EMBL" id="MBA2859908.1"/>
    </source>
</evidence>
<dbReference type="KEGG" id="mmad:MMJJ_18290"/>
<organism evidence="1 9">
    <name type="scientific">Methanococcus maripaludis</name>
    <name type="common">Methanococcus deltae</name>
    <dbReference type="NCBI Taxonomy" id="39152"/>
    <lineage>
        <taxon>Archaea</taxon>
        <taxon>Methanobacteriati</taxon>
        <taxon>Methanobacteriota</taxon>
        <taxon>Methanomada group</taxon>
        <taxon>Methanococci</taxon>
        <taxon>Methanococcales</taxon>
        <taxon>Methanococcaceae</taxon>
        <taxon>Methanococcus</taxon>
    </lineage>
</organism>
<evidence type="ECO:0000313" key="5">
    <source>
        <dbReference type="EMBL" id="MBA2863709.1"/>
    </source>
</evidence>
<evidence type="ECO:0000313" key="1">
    <source>
        <dbReference type="EMBL" id="AVB77199.1"/>
    </source>
</evidence>
<evidence type="ECO:0000313" key="6">
    <source>
        <dbReference type="EMBL" id="MBA2868549.1"/>
    </source>
</evidence>
<evidence type="ECO:0000313" key="13">
    <source>
        <dbReference type="Proteomes" id="UP000567099"/>
    </source>
</evidence>
<reference evidence="9" key="1">
    <citation type="journal article" date="2018" name="Genome Announc.">
        <title>Complete Genome Sequence of the Methanococcus maripaludis Type Strain JJ (DSM 2067), a Model for Selenoprotein Synthesis in Archaea.</title>
        <authorList>
            <person name="Poehlein A."/>
            <person name="Heym D."/>
            <person name="Quitzke V."/>
            <person name="Fersch J."/>
            <person name="Daniel R."/>
            <person name="Rother M."/>
        </authorList>
    </citation>
    <scope>NUCLEOTIDE SEQUENCE [LARGE SCALE GENOMIC DNA]</scope>
    <source>
        <strain evidence="9">DSM 2067</strain>
    </source>
</reference>
<dbReference type="Proteomes" id="UP000567099">
    <property type="component" value="Unassembled WGS sequence"/>
</dbReference>
<dbReference type="Proteomes" id="UP000522365">
    <property type="component" value="Unassembled WGS sequence"/>
</dbReference>
<gene>
    <name evidence="2" type="ORF">HNP87_000708</name>
    <name evidence="3" type="ORF">HNP89_000740</name>
    <name evidence="4" type="ORF">HNP91_000703</name>
    <name evidence="7" type="ORF">HNP92_000132</name>
    <name evidence="5" type="ORF">HNP94_000709</name>
    <name evidence="6" type="ORF">HNP95_000708</name>
    <name evidence="8" type="ORF">HNP96_000306</name>
    <name evidence="1" type="ORF">MMJJ_18290</name>
</gene>
<evidence type="ECO:0000313" key="16">
    <source>
        <dbReference type="Proteomes" id="UP000590564"/>
    </source>
</evidence>
<proteinExistence type="predicted"/>
<evidence type="ECO:0000313" key="9">
    <source>
        <dbReference type="Proteomes" id="UP000239462"/>
    </source>
</evidence>
<dbReference type="EMBL" id="JACHED010000001">
    <property type="protein sequence ID" value="MBB6496285.1"/>
    <property type="molecule type" value="Genomic_DNA"/>
</dbReference>
<dbReference type="GeneID" id="2762193"/>
<evidence type="ECO:0000313" key="11">
    <source>
        <dbReference type="Proteomes" id="UP000536195"/>
    </source>
</evidence>
<dbReference type="EMBL" id="JACDUP010000001">
    <property type="protein sequence ID" value="MBA2868549.1"/>
    <property type="molecule type" value="Genomic_DNA"/>
</dbReference>
<protein>
    <submittedName>
        <fullName evidence="1">Uncharacterized protein</fullName>
    </submittedName>
</protein>
<dbReference type="Proteomes" id="UP000239462">
    <property type="component" value="Chromosome"/>
</dbReference>
<dbReference type="GeneID" id="36102911"/>
<evidence type="ECO:0000313" key="7">
    <source>
        <dbReference type="EMBL" id="MBB6400847.1"/>
    </source>
</evidence>
<dbReference type="Proteomes" id="UP000563838">
    <property type="component" value="Unassembled WGS sequence"/>
</dbReference>
<dbReference type="Proteomes" id="UP000568063">
    <property type="component" value="Unassembled WGS sequence"/>
</dbReference>
<dbReference type="Proteomes" id="UP000590564">
    <property type="component" value="Unassembled WGS sequence"/>
</dbReference>
<evidence type="ECO:0000313" key="8">
    <source>
        <dbReference type="EMBL" id="MBB6496285.1"/>
    </source>
</evidence>
<evidence type="ECO:0000313" key="2">
    <source>
        <dbReference type="EMBL" id="MBA2840196.1"/>
    </source>
</evidence>
<sequence length="167" mass="19887">MDVYDILFLKCTEYEVVVNERHVPLWMLSKSDEERINFDLPWTNLQDLAISLYELKREQQKSKELLKCNLEEIIVGISYLKSKKSGSLLSDESMAIKACMDYLSEFITARINCIYRYYYPMKTPPNKSLFDEVILKFPQKKDIKAKNRQDFEEIISKLKKYDFNLQN</sequence>
<accession>A0A2L1CCZ5</accession>
<dbReference type="EMBL" id="JACDUI010000001">
    <property type="protein sequence ID" value="MBA2840196.1"/>
    <property type="molecule type" value="Genomic_DNA"/>
</dbReference>
<dbReference type="Proteomes" id="UP000571751">
    <property type="component" value="Unassembled WGS sequence"/>
</dbReference>
<dbReference type="RefSeq" id="WP_011170969.1">
    <property type="nucleotide sequence ID" value="NZ_CP026606.1"/>
</dbReference>
<dbReference type="Proteomes" id="UP000536195">
    <property type="component" value="Unassembled WGS sequence"/>
</dbReference>
<name>A0A2L1CCZ5_METMI</name>
<dbReference type="EMBL" id="JACDUM010000001">
    <property type="protein sequence ID" value="MBA2859908.1"/>
    <property type="molecule type" value="Genomic_DNA"/>
</dbReference>
<evidence type="ECO:0000313" key="10">
    <source>
        <dbReference type="Proteomes" id="UP000522365"/>
    </source>
</evidence>
<evidence type="ECO:0000313" key="3">
    <source>
        <dbReference type="EMBL" id="MBA2852803.1"/>
    </source>
</evidence>
<evidence type="ECO:0000313" key="14">
    <source>
        <dbReference type="Proteomes" id="UP000568063"/>
    </source>
</evidence>
<dbReference type="AlphaFoldDB" id="A0A2L1CCZ5"/>
<reference evidence="1" key="2">
    <citation type="submission" date="2018-02" db="EMBL/GenBank/DDBJ databases">
        <title>Complete genome sequence of the Methanococcus maripaludis type strain JJ (DSM 2067), a model for selenoprotein synthesis in Archaea.</title>
        <authorList>
            <person name="Poehlein A."/>
            <person name="Heym D."/>
            <person name="Quitzke V."/>
            <person name="Fersch J."/>
            <person name="Daniel R."/>
            <person name="Rother M."/>
        </authorList>
    </citation>
    <scope>NUCLEOTIDE SEQUENCE [LARGE SCALE GENOMIC DNA]</scope>
    <source>
        <strain evidence="1">DSM 2067</strain>
    </source>
</reference>
<dbReference type="EMBL" id="JACHEC010000001">
    <property type="protein sequence ID" value="MBB6400847.1"/>
    <property type="molecule type" value="Genomic_DNA"/>
</dbReference>
<evidence type="ECO:0000313" key="12">
    <source>
        <dbReference type="Proteomes" id="UP000563838"/>
    </source>
</evidence>
<dbReference type="EMBL" id="JACDUK010000001">
    <property type="protein sequence ID" value="MBA2852803.1"/>
    <property type="molecule type" value="Genomic_DNA"/>
</dbReference>
<dbReference type="EMBL" id="CP026606">
    <property type="protein sequence ID" value="AVB77199.1"/>
    <property type="molecule type" value="Genomic_DNA"/>
</dbReference>
<evidence type="ECO:0000313" key="15">
    <source>
        <dbReference type="Proteomes" id="UP000571751"/>
    </source>
</evidence>